<dbReference type="PRINTS" id="PR00419">
    <property type="entry name" value="ADXRDTASE"/>
</dbReference>
<dbReference type="eggNOG" id="ENOG502QSVD">
    <property type="taxonomic scope" value="Eukaryota"/>
</dbReference>
<sequence length="680" mass="73481">MALAAASVSVLHLPAISLPLPCLQGSNPSRPSLGLTNALPWRRRGGRGAGAVAGAAGYWRLSKLAVPARDDPGKDFAGVSPPLLQAIAKALKFPVSSMLPEEAFTVIRKSFDARKILKEPQFVYTVDVAVKRLLDLEPRTWDFIARLEPKLGTIEYMPDEKVASDLVSMLNVYKQGSDGELGINDTVNNGSICSPRKKPRVAVVGSGPSGLFASLVLGELGAEVTLIERGQPVEQRGRDIGALVVRRILHSESNFCFGEGGAGTWSDGKLVTRIGRNTDGVQAVMKTFVQFGGPPNILVDGKPHLGTDKLVPLLRNFRHHLKELGVNIIFNTRVDDLVVEGGQVKGVVVSDSRLQLGSPNQTLSFDAVVLAVGHSARDTYSMLLRHNVDMHPKSFAVGLRIEHPQELINDIQYSELAAEVHKGRGRIPVADYKIVKSFGEGDAELPEQNRSCYSFCMCPGGQVVLTSTNPSELCINGMSFSRRASKWANSAFVATVSSHDFRPFESHGSLAGVEFQREFERRAATMGGGNFVVPAQCVTDFLSNRLSVTTLPPSSYRLGVRPSKLHELFPSHITEVLQQSIIMIEEEMPGFVSSEALLHGVETRTSSPLQISRNTGTYESTSLQGLYPIGEGAGYAGGILSASVDGMYCGFALAKQLSLFHGDIESTLGKAQNQKGFVKY</sequence>
<dbReference type="Proteomes" id="UP000008022">
    <property type="component" value="Unassembled WGS sequence"/>
</dbReference>
<dbReference type="AlphaFoldDB" id="A0A0E0PMG3"/>
<dbReference type="PANTHER" id="PTHR42842">
    <property type="entry name" value="FAD/NAD(P)-BINDING OXIDOREDUCTASE"/>
    <property type="match status" value="1"/>
</dbReference>
<accession>A0A0E0PMG3</accession>
<organism evidence="4 5">
    <name type="scientific">Oryza rufipogon</name>
    <name type="common">Brownbeard rice</name>
    <name type="synonym">Asian wild rice</name>
    <dbReference type="NCBI Taxonomy" id="4529"/>
    <lineage>
        <taxon>Eukaryota</taxon>
        <taxon>Viridiplantae</taxon>
        <taxon>Streptophyta</taxon>
        <taxon>Embryophyta</taxon>
        <taxon>Tracheophyta</taxon>
        <taxon>Spermatophyta</taxon>
        <taxon>Magnoliopsida</taxon>
        <taxon>Liliopsida</taxon>
        <taxon>Poales</taxon>
        <taxon>Poaceae</taxon>
        <taxon>BOP clade</taxon>
        <taxon>Oryzoideae</taxon>
        <taxon>Oryzeae</taxon>
        <taxon>Oryzinae</taxon>
        <taxon>Oryza</taxon>
    </lineage>
</organism>
<dbReference type="InterPro" id="IPR036188">
    <property type="entry name" value="FAD/NAD-bd_sf"/>
</dbReference>
<dbReference type="PANTHER" id="PTHR42842:SF3">
    <property type="entry name" value="FAD_NAD(P)-BINDING OXIDOREDUCTASE FAMILY PROTEIN"/>
    <property type="match status" value="1"/>
</dbReference>
<keyword evidence="5" id="KW-1185">Reference proteome</keyword>
<dbReference type="OMA" id="SVYSFCM"/>
<reference evidence="5" key="1">
    <citation type="submission" date="2013-06" db="EMBL/GenBank/DDBJ databases">
        <authorList>
            <person name="Zhao Q."/>
        </authorList>
    </citation>
    <scope>NUCLEOTIDE SEQUENCE</scope>
    <source>
        <strain evidence="5">cv. W1943</strain>
    </source>
</reference>
<name>A0A0E0PMG3_ORYRU</name>
<feature type="domain" description="FAD-binding" evidence="2">
    <location>
        <begin position="200"/>
        <end position="237"/>
    </location>
</feature>
<dbReference type="HOGENOM" id="CLU_028644_2_0_1"/>
<dbReference type="Gramene" id="ORUFI05G17540.1">
    <property type="protein sequence ID" value="ORUFI05G17540.1"/>
    <property type="gene ID" value="ORUFI05G17540"/>
</dbReference>
<dbReference type="InterPro" id="IPR049516">
    <property type="entry name" value="FAD-depend_C"/>
</dbReference>
<feature type="signal peptide" evidence="1">
    <location>
        <begin position="1"/>
        <end position="25"/>
    </location>
</feature>
<evidence type="ECO:0000259" key="2">
    <source>
        <dbReference type="Pfam" id="PF01494"/>
    </source>
</evidence>
<dbReference type="InterPro" id="IPR002938">
    <property type="entry name" value="FAD-bd"/>
</dbReference>
<dbReference type="Gene3D" id="3.30.70.2700">
    <property type="match status" value="1"/>
</dbReference>
<protein>
    <submittedName>
        <fullName evidence="4">Uncharacterized protein</fullName>
    </submittedName>
</protein>
<dbReference type="Pfam" id="PF01494">
    <property type="entry name" value="FAD_binding_3"/>
    <property type="match status" value="1"/>
</dbReference>
<reference evidence="4" key="2">
    <citation type="submission" date="2015-06" db="UniProtKB">
        <authorList>
            <consortium name="EnsemblPlants"/>
        </authorList>
    </citation>
    <scope>IDENTIFICATION</scope>
</reference>
<evidence type="ECO:0000313" key="5">
    <source>
        <dbReference type="Proteomes" id="UP000008022"/>
    </source>
</evidence>
<evidence type="ECO:0000259" key="3">
    <source>
        <dbReference type="Pfam" id="PF21688"/>
    </source>
</evidence>
<dbReference type="InterPro" id="IPR028348">
    <property type="entry name" value="FAD-binding_protein"/>
</dbReference>
<evidence type="ECO:0000313" key="4">
    <source>
        <dbReference type="EnsemblPlants" id="ORUFI05G17540.1"/>
    </source>
</evidence>
<proteinExistence type="predicted"/>
<feature type="domain" description="FAD-dependent protein C-terminal" evidence="3">
    <location>
        <begin position="394"/>
        <end position="605"/>
    </location>
</feature>
<dbReference type="Gene3D" id="3.50.50.60">
    <property type="entry name" value="FAD/NAD(P)-binding domain"/>
    <property type="match status" value="2"/>
</dbReference>
<dbReference type="Pfam" id="PF21688">
    <property type="entry name" value="FAD-depend_C"/>
    <property type="match status" value="1"/>
</dbReference>
<dbReference type="SUPFAM" id="SSF51905">
    <property type="entry name" value="FAD/NAD(P)-binding domain"/>
    <property type="match status" value="1"/>
</dbReference>
<evidence type="ECO:0000256" key="1">
    <source>
        <dbReference type="SAM" id="SignalP"/>
    </source>
</evidence>
<dbReference type="STRING" id="4529.A0A0E0PMG3"/>
<feature type="chain" id="PRO_5002370318" evidence="1">
    <location>
        <begin position="26"/>
        <end position="680"/>
    </location>
</feature>
<dbReference type="EnsemblPlants" id="ORUFI05G17540.1">
    <property type="protein sequence ID" value="ORUFI05G17540.1"/>
    <property type="gene ID" value="ORUFI05G17540"/>
</dbReference>
<keyword evidence="1" id="KW-0732">Signal</keyword>
<dbReference type="GO" id="GO:0071949">
    <property type="term" value="F:FAD binding"/>
    <property type="evidence" value="ECO:0007669"/>
    <property type="project" value="InterPro"/>
</dbReference>